<dbReference type="STRING" id="888268.A0A1E5W2N4"/>
<gene>
    <name evidence="3" type="ORF">BAE44_0007451</name>
</gene>
<evidence type="ECO:0000313" key="4">
    <source>
        <dbReference type="Proteomes" id="UP000095767"/>
    </source>
</evidence>
<dbReference type="PANTHER" id="PTHR31087">
    <property type="match status" value="1"/>
</dbReference>
<dbReference type="Pfam" id="PF04525">
    <property type="entry name" value="LOR"/>
    <property type="match status" value="2"/>
</dbReference>
<sequence length="428" mass="46957">MAAPYYGAPQMSPVPAPVPVAVVSPQFCAPYAVPLTVVKKALSLSGGDFVITDANGAEMLRVKGAVFSVHDRRVLHDAGGQPLVSMREKVLSMHNRCEVFRGDSTNASDLLFTVKKTSVLQLRTEVDVFLAGNTAQQVSDFKIRGSYFERSCNFYLGHSDTMIAQITRKYTPSNVLLGKDTFLVTVFPHVDYRHAEASKNTRRRSNPPLPRRRSPMAAPYAYGAPPPPAAAAAPAPVAVVSPQFCAPYVVPLTVTKKAISLSDGDFTVTDANGAVVLRVKGAIFNVRHRRVLLDAAGQPILSMQEKVFSMHNRWEVFRGDSSNASDLLFTAKKSSIIQLKTQMDIFLASNTAEQVCDFKIKGSYFERSCAFYLGNSNNMIAQMNRQFTVSNVLLGKDTFGVTVFPHVDYVFIAALVVILDEIHRERGD</sequence>
<comment type="caution">
    <text evidence="3">The sequence shown here is derived from an EMBL/GenBank/DDBJ whole genome shotgun (WGS) entry which is preliminary data.</text>
</comment>
<dbReference type="SUPFAM" id="SSF54518">
    <property type="entry name" value="Tubby C-terminal domain-like"/>
    <property type="match status" value="2"/>
</dbReference>
<organism evidence="3 4">
    <name type="scientific">Dichanthelium oligosanthes</name>
    <dbReference type="NCBI Taxonomy" id="888268"/>
    <lineage>
        <taxon>Eukaryota</taxon>
        <taxon>Viridiplantae</taxon>
        <taxon>Streptophyta</taxon>
        <taxon>Embryophyta</taxon>
        <taxon>Tracheophyta</taxon>
        <taxon>Spermatophyta</taxon>
        <taxon>Magnoliopsida</taxon>
        <taxon>Liliopsida</taxon>
        <taxon>Poales</taxon>
        <taxon>Poaceae</taxon>
        <taxon>PACMAD clade</taxon>
        <taxon>Panicoideae</taxon>
        <taxon>Panicodae</taxon>
        <taxon>Paniceae</taxon>
        <taxon>Dichantheliinae</taxon>
        <taxon>Dichanthelium</taxon>
    </lineage>
</organism>
<evidence type="ECO:0000256" key="1">
    <source>
        <dbReference type="ARBA" id="ARBA00005437"/>
    </source>
</evidence>
<protein>
    <submittedName>
        <fullName evidence="3">Protein LURP-one-related 15</fullName>
    </submittedName>
</protein>
<dbReference type="PANTHER" id="PTHR31087:SF167">
    <property type="entry name" value="PROTEIN LURP1"/>
    <property type="match status" value="1"/>
</dbReference>
<dbReference type="Proteomes" id="UP000095767">
    <property type="component" value="Unassembled WGS sequence"/>
</dbReference>
<dbReference type="Gene3D" id="2.40.160.200">
    <property type="entry name" value="LURP1-related"/>
    <property type="match status" value="2"/>
</dbReference>
<feature type="compositionally biased region" description="Basic residues" evidence="2">
    <location>
        <begin position="200"/>
        <end position="214"/>
    </location>
</feature>
<proteinExistence type="inferred from homology"/>
<dbReference type="InterPro" id="IPR025659">
    <property type="entry name" value="Tubby-like_C"/>
</dbReference>
<comment type="similarity">
    <text evidence="1">Belongs to the LOR family.</text>
</comment>
<feature type="region of interest" description="Disordered" evidence="2">
    <location>
        <begin position="196"/>
        <end position="221"/>
    </location>
</feature>
<name>A0A1E5W2N4_9POAL</name>
<dbReference type="AlphaFoldDB" id="A0A1E5W2N4"/>
<keyword evidence="4" id="KW-1185">Reference proteome</keyword>
<dbReference type="InterPro" id="IPR038595">
    <property type="entry name" value="LOR_sf"/>
</dbReference>
<evidence type="ECO:0000313" key="3">
    <source>
        <dbReference type="EMBL" id="OEL31530.1"/>
    </source>
</evidence>
<dbReference type="EMBL" id="LWDX02023173">
    <property type="protein sequence ID" value="OEL31530.1"/>
    <property type="molecule type" value="Genomic_DNA"/>
</dbReference>
<dbReference type="InterPro" id="IPR007612">
    <property type="entry name" value="LOR"/>
</dbReference>
<evidence type="ECO:0000256" key="2">
    <source>
        <dbReference type="SAM" id="MobiDB-lite"/>
    </source>
</evidence>
<reference evidence="3 4" key="1">
    <citation type="submission" date="2016-09" db="EMBL/GenBank/DDBJ databases">
        <title>The draft genome of Dichanthelium oligosanthes: A C3 panicoid grass species.</title>
        <authorList>
            <person name="Studer A.J."/>
            <person name="Schnable J.C."/>
            <person name="Brutnell T.P."/>
        </authorList>
    </citation>
    <scope>NUCLEOTIDE SEQUENCE [LARGE SCALE GENOMIC DNA]</scope>
    <source>
        <strain evidence="4">cv. Kellogg 1175</strain>
        <tissue evidence="3">Leaf</tissue>
    </source>
</reference>
<dbReference type="OrthoDB" id="97518at2759"/>
<accession>A0A1E5W2N4</accession>